<dbReference type="AlphaFoldDB" id="A0A0C1D7C0"/>
<dbReference type="InterPro" id="IPR001611">
    <property type="entry name" value="Leu-rich_rpt"/>
</dbReference>
<dbReference type="RefSeq" id="WP_039349198.1">
    <property type="nucleotide sequence ID" value="NZ_FOLA01000003.1"/>
</dbReference>
<proteinExistence type="predicted"/>
<reference evidence="6 7" key="1">
    <citation type="submission" date="2014-10" db="EMBL/GenBank/DDBJ databases">
        <title>Kaistella jeonii genome.</title>
        <authorList>
            <person name="Clayton J.T."/>
            <person name="Newman J.D."/>
        </authorList>
    </citation>
    <scope>NUCLEOTIDE SEQUENCE [LARGE SCALE GENOMIC DNA]</scope>
    <source>
        <strain evidence="6 7">DSM 17048</strain>
    </source>
</reference>
<sequence>MKKILFFLFISQLFFSQKYSISFAERAALVNLYASTSGEQWSQTWDLEKDPKYWYGIKIKNGNVTEINLRGNALKGNFPAFVSPFSKLQKLDLSSNQLEGEITPSLSSFTTLVRLDISNNRLIGDPSTTILPLFNLKEISVGNNQFIFSDINNFLQNFSALEVLDLSHIGLNAVPQKISTLTKLQSLNLSNNTISQNFSNLSTLIKLTELNLSGNQLTKIPTDLSSLTALNSLDVSHNLFSTNYSSTLSNLKNLEWLSLASNQITTFPTELSQLTKLVHLNFSDNQISGGFGSLSVLKSLEQLYLDKNLITGSFPSQLLQLDQLQMISLTGNQLSGEIPDEIPALTFLDNNRFTKQEIKNFILKNKVLADFTYSPQRYDEIKTISATLGSTVSLPQSLSGDEYQFTWFKDLSLKTPTTTESYNINSVKEEDYSTYTCEAYTFEILPKALMEISFYREPVTLVKDLATSEVQSGLVVYPNPATDFIHIKTSKLDIEKVFIFDLAGKLIMTEYKKDINISHLPSANYIISIKTYDGVKSFKFIKK</sequence>
<evidence type="ECO:0000256" key="2">
    <source>
        <dbReference type="ARBA" id="ARBA00022729"/>
    </source>
</evidence>
<dbReference type="PANTHER" id="PTHR48057:SF7">
    <property type="entry name" value="LEUCINE-RICH REPEAT SERINE_THREONINE-PROTEIN KINASE 1"/>
    <property type="match status" value="1"/>
</dbReference>
<dbReference type="SUPFAM" id="SSF48726">
    <property type="entry name" value="Immunoglobulin"/>
    <property type="match status" value="1"/>
</dbReference>
<dbReference type="PROSITE" id="PS51450">
    <property type="entry name" value="LRR"/>
    <property type="match status" value="3"/>
</dbReference>
<name>A0A0C1D7C0_9FLAO</name>
<evidence type="ECO:0000256" key="4">
    <source>
        <dbReference type="ARBA" id="ARBA00023157"/>
    </source>
</evidence>
<organism evidence="6 7">
    <name type="scientific">Kaistella jeonii</name>
    <dbReference type="NCBI Taxonomy" id="266749"/>
    <lineage>
        <taxon>Bacteria</taxon>
        <taxon>Pseudomonadati</taxon>
        <taxon>Bacteroidota</taxon>
        <taxon>Flavobacteriia</taxon>
        <taxon>Flavobacteriales</taxon>
        <taxon>Weeksellaceae</taxon>
        <taxon>Chryseobacterium group</taxon>
        <taxon>Kaistella</taxon>
    </lineage>
</organism>
<dbReference type="OrthoDB" id="627712at2"/>
<evidence type="ECO:0000313" key="6">
    <source>
        <dbReference type="EMBL" id="KIA89790.1"/>
    </source>
</evidence>
<dbReference type="Pfam" id="PF13516">
    <property type="entry name" value="LRR_6"/>
    <property type="match status" value="1"/>
</dbReference>
<keyword evidence="3" id="KW-0677">Repeat</keyword>
<evidence type="ECO:0000256" key="3">
    <source>
        <dbReference type="ARBA" id="ARBA00022737"/>
    </source>
</evidence>
<evidence type="ECO:0000313" key="7">
    <source>
        <dbReference type="Proteomes" id="UP000031473"/>
    </source>
</evidence>
<keyword evidence="7" id="KW-1185">Reference proteome</keyword>
<accession>A0A0C1D7C0</accession>
<dbReference type="InterPro" id="IPR036179">
    <property type="entry name" value="Ig-like_dom_sf"/>
</dbReference>
<dbReference type="InterPro" id="IPR003591">
    <property type="entry name" value="Leu-rich_rpt_typical-subtyp"/>
</dbReference>
<feature type="domain" description="Ig-like" evidence="5">
    <location>
        <begin position="375"/>
        <end position="453"/>
    </location>
</feature>
<dbReference type="Gene3D" id="2.60.40.10">
    <property type="entry name" value="Immunoglobulins"/>
    <property type="match status" value="1"/>
</dbReference>
<dbReference type="InterPro" id="IPR032675">
    <property type="entry name" value="LRR_dom_sf"/>
</dbReference>
<dbReference type="PROSITE" id="PS50835">
    <property type="entry name" value="IG_LIKE"/>
    <property type="match status" value="1"/>
</dbReference>
<evidence type="ECO:0000259" key="5">
    <source>
        <dbReference type="PROSITE" id="PS50835"/>
    </source>
</evidence>
<dbReference type="Proteomes" id="UP000031473">
    <property type="component" value="Unassembled WGS sequence"/>
</dbReference>
<dbReference type="EMBL" id="JSYL01000002">
    <property type="protein sequence ID" value="KIA89790.1"/>
    <property type="molecule type" value="Genomic_DNA"/>
</dbReference>
<dbReference type="Gene3D" id="3.80.10.10">
    <property type="entry name" value="Ribonuclease Inhibitor"/>
    <property type="match status" value="2"/>
</dbReference>
<dbReference type="InterPro" id="IPR026444">
    <property type="entry name" value="Secre_tail"/>
</dbReference>
<dbReference type="SUPFAM" id="SSF52058">
    <property type="entry name" value="L domain-like"/>
    <property type="match status" value="1"/>
</dbReference>
<dbReference type="PANTHER" id="PTHR48057">
    <property type="entry name" value="LEUCINE-RICH REPEAT SERINE/THREONINE-PROTEIN KINASE 1"/>
    <property type="match status" value="1"/>
</dbReference>
<dbReference type="InterPro" id="IPR013783">
    <property type="entry name" value="Ig-like_fold"/>
</dbReference>
<dbReference type="STRING" id="266749.SAMN05421876_10398"/>
<evidence type="ECO:0000256" key="1">
    <source>
        <dbReference type="ARBA" id="ARBA00022614"/>
    </source>
</evidence>
<dbReference type="InterPro" id="IPR007110">
    <property type="entry name" value="Ig-like_dom"/>
</dbReference>
<protein>
    <recommendedName>
        <fullName evidence="5">Ig-like domain-containing protein</fullName>
    </recommendedName>
</protein>
<keyword evidence="1" id="KW-0433">Leucine-rich repeat</keyword>
<dbReference type="Pfam" id="PF13855">
    <property type="entry name" value="LRR_8"/>
    <property type="match status" value="1"/>
</dbReference>
<dbReference type="Pfam" id="PF18962">
    <property type="entry name" value="Por_Secre_tail"/>
    <property type="match status" value="1"/>
</dbReference>
<keyword evidence="2" id="KW-0732">Signal</keyword>
<dbReference type="PRINTS" id="PR00019">
    <property type="entry name" value="LEURICHRPT"/>
</dbReference>
<dbReference type="SMART" id="SM00365">
    <property type="entry name" value="LRR_SD22"/>
    <property type="match status" value="7"/>
</dbReference>
<dbReference type="InterPro" id="IPR052595">
    <property type="entry name" value="LRRC69/RLP"/>
</dbReference>
<dbReference type="Pfam" id="PF00560">
    <property type="entry name" value="LRR_1"/>
    <property type="match status" value="3"/>
</dbReference>
<dbReference type="SMART" id="SM00369">
    <property type="entry name" value="LRR_TYP"/>
    <property type="match status" value="5"/>
</dbReference>
<dbReference type="NCBIfam" id="TIGR04183">
    <property type="entry name" value="Por_Secre_tail"/>
    <property type="match status" value="1"/>
</dbReference>
<comment type="caution">
    <text evidence="6">The sequence shown here is derived from an EMBL/GenBank/DDBJ whole genome shotgun (WGS) entry which is preliminary data.</text>
</comment>
<keyword evidence="4" id="KW-1015">Disulfide bond</keyword>
<gene>
    <name evidence="6" type="ORF">OA86_03965</name>
</gene>